<evidence type="ECO:0008006" key="3">
    <source>
        <dbReference type="Google" id="ProtNLM"/>
    </source>
</evidence>
<protein>
    <recommendedName>
        <fullName evidence="3">SMI1/KNR4 family protein</fullName>
    </recommendedName>
</protein>
<proteinExistence type="predicted"/>
<dbReference type="Pfam" id="PF14435">
    <property type="entry name" value="SUKH-4"/>
    <property type="match status" value="1"/>
</dbReference>
<evidence type="ECO:0000313" key="2">
    <source>
        <dbReference type="Proteomes" id="UP000280298"/>
    </source>
</evidence>
<dbReference type="OrthoDB" id="4108903at2"/>
<name>A0A3Q9EMQ3_9ACTN</name>
<evidence type="ECO:0000313" key="1">
    <source>
        <dbReference type="EMBL" id="AZQ34493.1"/>
    </source>
</evidence>
<sequence length="194" mass="22126">MAGQLTPSIARETLETEFSPDELITFPEAVVANIQHGPSSHFLRHIGIPSRPNPWFDLLDGTPEQVRTAGSCYDDLRDRWTNLPEGAEGWLLLGMIPYDDIALDGVTGVVHCLPGDEFEIYPLNKDLNSFAHFLYLLEKERPNYDFESEQEILDPEGAARRLTEKMSEIDPEALEVSHSRWHNILEYVAYPEMR</sequence>
<dbReference type="AlphaFoldDB" id="A0A3Q9EMQ3"/>
<dbReference type="Proteomes" id="UP000280298">
    <property type="component" value="Chromosome"/>
</dbReference>
<reference evidence="1 2" key="1">
    <citation type="journal article" date="2019" name="Int. J. Syst. Evol. Microbiol.">
        <title>Streptomyces cyaneochromogenes sp. nov., a blue pigment-producing actinomycete from manganese-contaminated soil.</title>
        <authorList>
            <person name="Tang X."/>
            <person name="Zhao J."/>
            <person name="Li K."/>
            <person name="Chen Z."/>
            <person name="Sun Y."/>
            <person name="Gao J."/>
        </authorList>
    </citation>
    <scope>NUCLEOTIDE SEQUENCE [LARGE SCALE GENOMIC DNA]</scope>
    <source>
        <strain evidence="1 2">MK-45</strain>
    </source>
</reference>
<dbReference type="KEGG" id="scya:EJ357_14230"/>
<gene>
    <name evidence="1" type="ORF">EJ357_14230</name>
</gene>
<accession>A0A3Q9EMQ3</accession>
<dbReference type="InterPro" id="IPR025851">
    <property type="entry name" value="SUKH-4"/>
</dbReference>
<keyword evidence="2" id="KW-1185">Reference proteome</keyword>
<organism evidence="1 2">
    <name type="scientific">Streptomyces cyaneochromogenes</name>
    <dbReference type="NCBI Taxonomy" id="2496836"/>
    <lineage>
        <taxon>Bacteria</taxon>
        <taxon>Bacillati</taxon>
        <taxon>Actinomycetota</taxon>
        <taxon>Actinomycetes</taxon>
        <taxon>Kitasatosporales</taxon>
        <taxon>Streptomycetaceae</taxon>
        <taxon>Streptomyces</taxon>
    </lineage>
</organism>
<dbReference type="EMBL" id="CP034539">
    <property type="protein sequence ID" value="AZQ34493.1"/>
    <property type="molecule type" value="Genomic_DNA"/>
</dbReference>